<feature type="transmembrane region" description="Helical" evidence="8">
    <location>
        <begin position="243"/>
        <end position="264"/>
    </location>
</feature>
<keyword evidence="5 8" id="KW-1133">Transmembrane helix</keyword>
<feature type="transmembrane region" description="Helical" evidence="8">
    <location>
        <begin position="507"/>
        <end position="529"/>
    </location>
</feature>
<keyword evidence="11" id="KW-1185">Reference proteome</keyword>
<dbReference type="GO" id="GO:0042773">
    <property type="term" value="P:ATP synthesis coupled electron transport"/>
    <property type="evidence" value="ECO:0007669"/>
    <property type="project" value="InterPro"/>
</dbReference>
<keyword evidence="3" id="KW-1003">Cell membrane</keyword>
<comment type="caution">
    <text evidence="10">The sequence shown here is derived from an EMBL/GenBank/DDBJ whole genome shotgun (WGS) entry which is preliminary data.</text>
</comment>
<keyword evidence="6 8" id="KW-0472">Membrane</keyword>
<feature type="transmembrane region" description="Helical" evidence="8">
    <location>
        <begin position="81"/>
        <end position="100"/>
    </location>
</feature>
<evidence type="ECO:0000256" key="3">
    <source>
        <dbReference type="ARBA" id="ARBA00022475"/>
    </source>
</evidence>
<name>A0A7W8YCY2_9MICC</name>
<feature type="transmembrane region" description="Helical" evidence="8">
    <location>
        <begin position="214"/>
        <end position="236"/>
    </location>
</feature>
<organism evidence="10 11">
    <name type="scientific">Neomicrococcus lactis</name>
    <dbReference type="NCBI Taxonomy" id="732241"/>
    <lineage>
        <taxon>Bacteria</taxon>
        <taxon>Bacillati</taxon>
        <taxon>Actinomycetota</taxon>
        <taxon>Actinomycetes</taxon>
        <taxon>Micrococcales</taxon>
        <taxon>Micrococcaceae</taxon>
        <taxon>Neomicrococcus</taxon>
    </lineage>
</organism>
<evidence type="ECO:0000256" key="1">
    <source>
        <dbReference type="ARBA" id="ARBA00004651"/>
    </source>
</evidence>
<feature type="transmembrane region" description="Helical" evidence="8">
    <location>
        <begin position="373"/>
        <end position="391"/>
    </location>
</feature>
<dbReference type="EMBL" id="JACHBL010000001">
    <property type="protein sequence ID" value="MBB5599261.1"/>
    <property type="molecule type" value="Genomic_DNA"/>
</dbReference>
<dbReference type="NCBIfam" id="NF009308">
    <property type="entry name" value="PRK12665.1"/>
    <property type="match status" value="1"/>
</dbReference>
<sequence>MIFDAIVFAPLAVMLPLFGAALAFAFRRRRQAQRILTITALSLTLVVESFLLVSAYQNGAEAVLIAHWAPPFGISLVVDEFSALMLVVSSSVSLAVLLFSTGQGDTDSDQEGPMSIFHPTYLILIAGVSNAFLAGDLFNLYVGFEILLTASYVLLTMGGTGPRIRAGITYVVVSVISSMLFLLAIAMIYSATGTVNMADLAIKLGELPQNTQTMLHIMLLVAFGIKAAVFPLSFWLPDSYPTAPAPVTAVFAGLLTKVGVYAIVRTETLLFPGDSLNMMLMIVALLTMIVGILGAIAQAEIKRMLSFTLTSHIGYMLFGLALGNHLGLASAVYYVAHHIIVQTSLFLVTGLIERRAGTSNVDRLGSLAKLSPLLAVLFFIPAMNLAGIPPFSGFLGKLGLIQGGVESGTPIAWVLIAGAILTSLLTLHAIARVWNRAFWRKAEDAENPDPLLTTHIPSRREAKRNSTLAREAAMVAAATQNPASAAVNSDVGEEPEITTAKLLPAPMVLPTAALVALGVALTVFAGPLFDLADRAASNMLDRSPYIEAVMGSADGVPEHHGGNE</sequence>
<feature type="transmembrane region" description="Helical" evidence="8">
    <location>
        <begin position="138"/>
        <end position="155"/>
    </location>
</feature>
<evidence type="ECO:0000256" key="6">
    <source>
        <dbReference type="ARBA" id="ARBA00023136"/>
    </source>
</evidence>
<dbReference type="AlphaFoldDB" id="A0A7W8YCY2"/>
<keyword evidence="4 7" id="KW-0812">Transmembrane</keyword>
<feature type="domain" description="NADH:quinone oxidoreductase/Mrp antiporter transmembrane" evidence="9">
    <location>
        <begin position="134"/>
        <end position="421"/>
    </location>
</feature>
<evidence type="ECO:0000256" key="5">
    <source>
        <dbReference type="ARBA" id="ARBA00022989"/>
    </source>
</evidence>
<dbReference type="GO" id="GO:0005886">
    <property type="term" value="C:plasma membrane"/>
    <property type="evidence" value="ECO:0007669"/>
    <property type="project" value="UniProtKB-SubCell"/>
</dbReference>
<dbReference type="Pfam" id="PF00361">
    <property type="entry name" value="Proton_antipo_M"/>
    <property type="match status" value="1"/>
</dbReference>
<proteinExistence type="inferred from homology"/>
<feature type="transmembrane region" description="Helical" evidence="8">
    <location>
        <begin position="304"/>
        <end position="325"/>
    </location>
</feature>
<dbReference type="GO" id="GO:0008137">
    <property type="term" value="F:NADH dehydrogenase (ubiquinone) activity"/>
    <property type="evidence" value="ECO:0007669"/>
    <property type="project" value="InterPro"/>
</dbReference>
<evidence type="ECO:0000313" key="11">
    <source>
        <dbReference type="Proteomes" id="UP000523863"/>
    </source>
</evidence>
<dbReference type="PRINTS" id="PR01437">
    <property type="entry name" value="NUOXDRDTASE4"/>
</dbReference>
<dbReference type="InterPro" id="IPR050586">
    <property type="entry name" value="CPA3_Na-H_Antiporter_D"/>
</dbReference>
<feature type="transmembrane region" description="Helical" evidence="8">
    <location>
        <begin position="411"/>
        <end position="431"/>
    </location>
</feature>
<protein>
    <submittedName>
        <fullName evidence="10">Multicomponent Na+:H+ antiporter subunit D</fullName>
    </submittedName>
</protein>
<dbReference type="Proteomes" id="UP000523863">
    <property type="component" value="Unassembled WGS sequence"/>
</dbReference>
<feature type="transmembrane region" description="Helical" evidence="8">
    <location>
        <begin position="35"/>
        <end position="56"/>
    </location>
</feature>
<evidence type="ECO:0000259" key="9">
    <source>
        <dbReference type="Pfam" id="PF00361"/>
    </source>
</evidence>
<feature type="transmembrane region" description="Helical" evidence="8">
    <location>
        <begin position="112"/>
        <end position="132"/>
    </location>
</feature>
<feature type="transmembrane region" description="Helical" evidence="8">
    <location>
        <begin position="167"/>
        <end position="189"/>
    </location>
</feature>
<evidence type="ECO:0000313" key="10">
    <source>
        <dbReference type="EMBL" id="MBB5599261.1"/>
    </source>
</evidence>
<comment type="similarity">
    <text evidence="2">Belongs to the CPA3 antiporters (TC 2.A.63) subunit D family.</text>
</comment>
<evidence type="ECO:0000256" key="7">
    <source>
        <dbReference type="RuleBase" id="RU000320"/>
    </source>
</evidence>
<comment type="subcellular location">
    <subcellularLocation>
        <location evidence="1">Cell membrane</location>
        <topology evidence="1">Multi-pass membrane protein</topology>
    </subcellularLocation>
    <subcellularLocation>
        <location evidence="7">Membrane</location>
        <topology evidence="7">Multi-pass membrane protein</topology>
    </subcellularLocation>
</comment>
<evidence type="ECO:0000256" key="4">
    <source>
        <dbReference type="ARBA" id="ARBA00022692"/>
    </source>
</evidence>
<dbReference type="InterPro" id="IPR003918">
    <property type="entry name" value="NADH_UbQ_OxRdtase"/>
</dbReference>
<reference evidence="10 11" key="1">
    <citation type="submission" date="2020-08" db="EMBL/GenBank/DDBJ databases">
        <title>Sequencing the genomes of 1000 actinobacteria strains.</title>
        <authorList>
            <person name="Klenk H.-P."/>
        </authorList>
    </citation>
    <scope>NUCLEOTIDE SEQUENCE [LARGE SCALE GENOMIC DNA]</scope>
    <source>
        <strain evidence="10 11">DSM 23694</strain>
    </source>
</reference>
<gene>
    <name evidence="10" type="ORF">BKA12_002341</name>
</gene>
<dbReference type="InterPro" id="IPR001750">
    <property type="entry name" value="ND/Mrp_TM"/>
</dbReference>
<dbReference type="PANTHER" id="PTHR42703:SF1">
    <property type="entry name" value="NA(+)_H(+) ANTIPORTER SUBUNIT D1"/>
    <property type="match status" value="1"/>
</dbReference>
<feature type="transmembrane region" description="Helical" evidence="8">
    <location>
        <begin position="276"/>
        <end position="297"/>
    </location>
</feature>
<feature type="transmembrane region" description="Helical" evidence="8">
    <location>
        <begin position="331"/>
        <end position="352"/>
    </location>
</feature>
<dbReference type="PANTHER" id="PTHR42703">
    <property type="entry name" value="NADH DEHYDROGENASE"/>
    <property type="match status" value="1"/>
</dbReference>
<evidence type="ECO:0000256" key="2">
    <source>
        <dbReference type="ARBA" id="ARBA00005346"/>
    </source>
</evidence>
<accession>A0A7W8YCY2</accession>
<feature type="transmembrane region" description="Helical" evidence="8">
    <location>
        <begin position="6"/>
        <end position="26"/>
    </location>
</feature>
<evidence type="ECO:0000256" key="8">
    <source>
        <dbReference type="SAM" id="Phobius"/>
    </source>
</evidence>